<protein>
    <submittedName>
        <fullName evidence="2">Uncharacterized protein</fullName>
    </submittedName>
</protein>
<feature type="region of interest" description="Disordered" evidence="1">
    <location>
        <begin position="160"/>
        <end position="194"/>
    </location>
</feature>
<dbReference type="AlphaFoldDB" id="A0A835XZP4"/>
<dbReference type="Proteomes" id="UP000612055">
    <property type="component" value="Unassembled WGS sequence"/>
</dbReference>
<evidence type="ECO:0000256" key="1">
    <source>
        <dbReference type="SAM" id="MobiDB-lite"/>
    </source>
</evidence>
<dbReference type="EMBL" id="JAEHOE010000082">
    <property type="protein sequence ID" value="KAG2488554.1"/>
    <property type="molecule type" value="Genomic_DNA"/>
</dbReference>
<evidence type="ECO:0000313" key="3">
    <source>
        <dbReference type="Proteomes" id="UP000612055"/>
    </source>
</evidence>
<accession>A0A835XZP4</accession>
<gene>
    <name evidence="2" type="ORF">HYH03_012873</name>
</gene>
<evidence type="ECO:0000313" key="2">
    <source>
        <dbReference type="EMBL" id="KAG2488554.1"/>
    </source>
</evidence>
<feature type="compositionally biased region" description="Acidic residues" evidence="1">
    <location>
        <begin position="63"/>
        <end position="73"/>
    </location>
</feature>
<sequence>MDAELLKLYLEAKAEPVVEEICSQLTLDLTTTCDRALFLVSSQEPLTPTDYKRVSPSRWDRFDNDDDTSEEEFSATAPWDDRAPTQLFVSRIAGRGRPKKVSKHDKAYGHCWVVDDEDQRQHANVLAGRVSTGLLHAVAKGITRRHPHLQAYLHPYRVGASGGGPCGGKRSRQQRDAWGPRDGAQGQEAEDEDEYVYEEGTVQLVCVSWSA</sequence>
<reference evidence="2" key="1">
    <citation type="journal article" date="2020" name="bioRxiv">
        <title>Comparative genomics of Chlamydomonas.</title>
        <authorList>
            <person name="Craig R.J."/>
            <person name="Hasan A.R."/>
            <person name="Ness R.W."/>
            <person name="Keightley P.D."/>
        </authorList>
    </citation>
    <scope>NUCLEOTIDE SEQUENCE</scope>
    <source>
        <strain evidence="2">CCAP 11/70</strain>
    </source>
</reference>
<feature type="region of interest" description="Disordered" evidence="1">
    <location>
        <begin position="58"/>
        <end position="77"/>
    </location>
</feature>
<comment type="caution">
    <text evidence="2">The sequence shown here is derived from an EMBL/GenBank/DDBJ whole genome shotgun (WGS) entry which is preliminary data.</text>
</comment>
<keyword evidence="3" id="KW-1185">Reference proteome</keyword>
<organism evidence="2 3">
    <name type="scientific">Edaphochlamys debaryana</name>
    <dbReference type="NCBI Taxonomy" id="47281"/>
    <lineage>
        <taxon>Eukaryota</taxon>
        <taxon>Viridiplantae</taxon>
        <taxon>Chlorophyta</taxon>
        <taxon>core chlorophytes</taxon>
        <taxon>Chlorophyceae</taxon>
        <taxon>CS clade</taxon>
        <taxon>Chlamydomonadales</taxon>
        <taxon>Chlamydomonadales incertae sedis</taxon>
        <taxon>Edaphochlamys</taxon>
    </lineage>
</organism>
<name>A0A835XZP4_9CHLO</name>
<proteinExistence type="predicted"/>